<gene>
    <name evidence="1" type="ORF">Zmor_002266</name>
</gene>
<proteinExistence type="predicted"/>
<comment type="caution">
    <text evidence="1">The sequence shown here is derived from an EMBL/GenBank/DDBJ whole genome shotgun (WGS) entry which is preliminary data.</text>
</comment>
<organism evidence="1 2">
    <name type="scientific">Zophobas morio</name>
    <dbReference type="NCBI Taxonomy" id="2755281"/>
    <lineage>
        <taxon>Eukaryota</taxon>
        <taxon>Metazoa</taxon>
        <taxon>Ecdysozoa</taxon>
        <taxon>Arthropoda</taxon>
        <taxon>Hexapoda</taxon>
        <taxon>Insecta</taxon>
        <taxon>Pterygota</taxon>
        <taxon>Neoptera</taxon>
        <taxon>Endopterygota</taxon>
        <taxon>Coleoptera</taxon>
        <taxon>Polyphaga</taxon>
        <taxon>Cucujiformia</taxon>
        <taxon>Tenebrionidae</taxon>
        <taxon>Zophobas</taxon>
    </lineage>
</organism>
<evidence type="ECO:0000313" key="2">
    <source>
        <dbReference type="Proteomes" id="UP001168821"/>
    </source>
</evidence>
<protein>
    <submittedName>
        <fullName evidence="1">Uncharacterized protein</fullName>
    </submittedName>
</protein>
<accession>A0AA38J774</accession>
<dbReference type="AlphaFoldDB" id="A0AA38J774"/>
<dbReference type="Proteomes" id="UP001168821">
    <property type="component" value="Unassembled WGS sequence"/>
</dbReference>
<reference evidence="1" key="1">
    <citation type="journal article" date="2023" name="G3 (Bethesda)">
        <title>Whole genome assemblies of Zophobas morio and Tenebrio molitor.</title>
        <authorList>
            <person name="Kaur S."/>
            <person name="Stinson S.A."/>
            <person name="diCenzo G.C."/>
        </authorList>
    </citation>
    <scope>NUCLEOTIDE SEQUENCE</scope>
    <source>
        <strain evidence="1">QUZm001</strain>
    </source>
</reference>
<name>A0AA38J774_9CUCU</name>
<sequence>MTRAKSRSLKIVCNDCSGSIHQFKNIKSLITSLQAEFNANIVKLRDELTAQIADIKNNSEERQVSINPSVSLLDTEKVIQEVAERDKRKNNIIIFGCEENSASAKDQENADKDHLPNILQTLNITEDNLSFYRLGKFDPSKK</sequence>
<evidence type="ECO:0000313" key="1">
    <source>
        <dbReference type="EMBL" id="KAJ3666836.1"/>
    </source>
</evidence>
<keyword evidence="2" id="KW-1185">Reference proteome</keyword>
<dbReference type="EMBL" id="JALNTZ010000001">
    <property type="protein sequence ID" value="KAJ3666836.1"/>
    <property type="molecule type" value="Genomic_DNA"/>
</dbReference>